<keyword evidence="4 5" id="KW-0472">Membrane</keyword>
<proteinExistence type="predicted"/>
<dbReference type="InterPro" id="IPR010652">
    <property type="entry name" value="DUF1232"/>
</dbReference>
<evidence type="ECO:0000256" key="1">
    <source>
        <dbReference type="ARBA" id="ARBA00004127"/>
    </source>
</evidence>
<reference evidence="7" key="1">
    <citation type="submission" date="2017-02" db="UniProtKB">
        <authorList>
            <consortium name="WormBaseParasite"/>
        </authorList>
    </citation>
    <scope>IDENTIFICATION</scope>
</reference>
<feature type="domain" description="DUF1232" evidence="6">
    <location>
        <begin position="27"/>
        <end position="62"/>
    </location>
</feature>
<dbReference type="PANTHER" id="PTHR22894:SF5">
    <property type="entry name" value="RING-TYPE DOMAIN-CONTAINING PROTEIN"/>
    <property type="match status" value="1"/>
</dbReference>
<evidence type="ECO:0000313" key="7">
    <source>
        <dbReference type="WBParaSite" id="ASIM_0000665601-mRNA-1"/>
    </source>
</evidence>
<keyword evidence="2 5" id="KW-0812">Transmembrane</keyword>
<evidence type="ECO:0000256" key="4">
    <source>
        <dbReference type="ARBA" id="ARBA00023136"/>
    </source>
</evidence>
<feature type="transmembrane region" description="Helical" evidence="5">
    <location>
        <begin position="20"/>
        <end position="38"/>
    </location>
</feature>
<dbReference type="GO" id="GO:0061630">
    <property type="term" value="F:ubiquitin protein ligase activity"/>
    <property type="evidence" value="ECO:0007669"/>
    <property type="project" value="InterPro"/>
</dbReference>
<sequence>LPVLLPFMLRTLVSVNGLMWMFRVRVLICLLGVLLYVLSPLDILPESALGLVGMVDDLFIVFVVLIYCSVLFRQLFADGQMRFGLFDMFG</sequence>
<dbReference type="PANTHER" id="PTHR22894">
    <property type="entry name" value="RING-TYPE DOMAIN-CONTAINING PROTEIN"/>
    <property type="match status" value="1"/>
</dbReference>
<evidence type="ECO:0000256" key="2">
    <source>
        <dbReference type="ARBA" id="ARBA00022692"/>
    </source>
</evidence>
<dbReference type="AlphaFoldDB" id="A0A0M3JGA1"/>
<evidence type="ECO:0000259" key="6">
    <source>
        <dbReference type="Pfam" id="PF06803"/>
    </source>
</evidence>
<organism evidence="7">
    <name type="scientific">Anisakis simplex</name>
    <name type="common">Herring worm</name>
    <dbReference type="NCBI Taxonomy" id="6269"/>
    <lineage>
        <taxon>Eukaryota</taxon>
        <taxon>Metazoa</taxon>
        <taxon>Ecdysozoa</taxon>
        <taxon>Nematoda</taxon>
        <taxon>Chromadorea</taxon>
        <taxon>Rhabditida</taxon>
        <taxon>Spirurina</taxon>
        <taxon>Ascaridomorpha</taxon>
        <taxon>Ascaridoidea</taxon>
        <taxon>Anisakidae</taxon>
        <taxon>Anisakis</taxon>
        <taxon>Anisakis simplex complex</taxon>
    </lineage>
</organism>
<keyword evidence="3 5" id="KW-1133">Transmembrane helix</keyword>
<protein>
    <submittedName>
        <fullName evidence="7">RING-type E3 ubiquitin transferase</fullName>
    </submittedName>
</protein>
<dbReference type="GO" id="GO:0012505">
    <property type="term" value="C:endomembrane system"/>
    <property type="evidence" value="ECO:0007669"/>
    <property type="project" value="UniProtKB-SubCell"/>
</dbReference>
<dbReference type="WBParaSite" id="ASIM_0000665601-mRNA-1">
    <property type="protein sequence ID" value="ASIM_0000665601-mRNA-1"/>
    <property type="gene ID" value="ASIM_0000665601"/>
</dbReference>
<dbReference type="Pfam" id="PF06803">
    <property type="entry name" value="DUF1232"/>
    <property type="match status" value="1"/>
</dbReference>
<evidence type="ECO:0000256" key="3">
    <source>
        <dbReference type="ARBA" id="ARBA00022989"/>
    </source>
</evidence>
<comment type="subcellular location">
    <subcellularLocation>
        <location evidence="1">Endomembrane system</location>
        <topology evidence="1">Multi-pass membrane protein</topology>
    </subcellularLocation>
</comment>
<dbReference type="InterPro" id="IPR038896">
    <property type="entry name" value="RNF170"/>
</dbReference>
<accession>A0A0M3JGA1</accession>
<evidence type="ECO:0000256" key="5">
    <source>
        <dbReference type="SAM" id="Phobius"/>
    </source>
</evidence>
<feature type="transmembrane region" description="Helical" evidence="5">
    <location>
        <begin position="58"/>
        <end position="76"/>
    </location>
</feature>
<name>A0A0M3JGA1_ANISI</name>